<organism evidence="2 3">
    <name type="scientific">Rhizopus delemar</name>
    <dbReference type="NCBI Taxonomy" id="936053"/>
    <lineage>
        <taxon>Eukaryota</taxon>
        <taxon>Fungi</taxon>
        <taxon>Fungi incertae sedis</taxon>
        <taxon>Mucoromycota</taxon>
        <taxon>Mucoromycotina</taxon>
        <taxon>Mucoromycetes</taxon>
        <taxon>Mucorales</taxon>
        <taxon>Mucorineae</taxon>
        <taxon>Rhizopodaceae</taxon>
        <taxon>Rhizopus</taxon>
    </lineage>
</organism>
<feature type="region of interest" description="Disordered" evidence="1">
    <location>
        <begin position="43"/>
        <end position="79"/>
    </location>
</feature>
<protein>
    <submittedName>
        <fullName evidence="2">Uncharacterized protein</fullName>
    </submittedName>
</protein>
<comment type="caution">
    <text evidence="2">The sequence shown here is derived from an EMBL/GenBank/DDBJ whole genome shotgun (WGS) entry which is preliminary data.</text>
</comment>
<evidence type="ECO:0000313" key="3">
    <source>
        <dbReference type="Proteomes" id="UP000740926"/>
    </source>
</evidence>
<sequence>MWPLGTHVQKGQVDVLGLPGRVLAGVQVDLDPDVGVQFNEAANARREPQRSQRRVGRHVQRVAAPAARGGPSIAAGGVQ</sequence>
<evidence type="ECO:0000313" key="2">
    <source>
        <dbReference type="EMBL" id="KAG1530642.1"/>
    </source>
</evidence>
<feature type="compositionally biased region" description="Basic residues" evidence="1">
    <location>
        <begin position="51"/>
        <end position="60"/>
    </location>
</feature>
<accession>A0A9P6XRC3</accession>
<name>A0A9P6XRC3_9FUNG</name>
<evidence type="ECO:0000256" key="1">
    <source>
        <dbReference type="SAM" id="MobiDB-lite"/>
    </source>
</evidence>
<reference evidence="2 3" key="1">
    <citation type="journal article" date="2020" name="Microb. Genom.">
        <title>Genetic diversity of clinical and environmental Mucorales isolates obtained from an investigation of mucormycosis cases among solid organ transplant recipients.</title>
        <authorList>
            <person name="Nguyen M.H."/>
            <person name="Kaul D."/>
            <person name="Muto C."/>
            <person name="Cheng S.J."/>
            <person name="Richter R.A."/>
            <person name="Bruno V.M."/>
            <person name="Liu G."/>
            <person name="Beyhan S."/>
            <person name="Sundermann A.J."/>
            <person name="Mounaud S."/>
            <person name="Pasculle A.W."/>
            <person name="Nierman W.C."/>
            <person name="Driscoll E."/>
            <person name="Cumbie R."/>
            <person name="Clancy C.J."/>
            <person name="Dupont C.L."/>
        </authorList>
    </citation>
    <scope>NUCLEOTIDE SEQUENCE [LARGE SCALE GENOMIC DNA]</scope>
    <source>
        <strain evidence="2 3">GL24</strain>
    </source>
</reference>
<proteinExistence type="predicted"/>
<dbReference type="Proteomes" id="UP000740926">
    <property type="component" value="Unassembled WGS sequence"/>
</dbReference>
<dbReference type="EMBL" id="JAANIU010012112">
    <property type="protein sequence ID" value="KAG1530642.1"/>
    <property type="molecule type" value="Genomic_DNA"/>
</dbReference>
<keyword evidence="3" id="KW-1185">Reference proteome</keyword>
<gene>
    <name evidence="2" type="ORF">G6F50_017181</name>
</gene>
<dbReference type="AlphaFoldDB" id="A0A9P6XRC3"/>